<name>A0AC61U711_9MICO</name>
<sequence length="316" mass="33424">MSGSPSRLLRRTSGHRLRLAGCQWTSTGDPVANLARIDELTGRAAASGARLVVHPEAAMASFAGRLDTVAEPLDGRFADGVRALAARHGVSIVVGMFTPADKITTADGRERSRVHNTLLVTGPGTAETSYRKVHLYDAFGNRESDTVAPGDEVVTIEVDGWQVGPATCYDVRFADHFTALGRAGAQLVVLPASWGDGPGKASQWDLLTRARAHDARARLLGVGQAWTADSVRGPYGIGRSVLADPTGEVRARLGGGEDVLVAEIDRDSVNGARSAVPPPVATCGYDVHLPCRVDLLPRKPGTRDVSPSAGARRTRR</sequence>
<accession>A0AC61U711</accession>
<evidence type="ECO:0000313" key="2">
    <source>
        <dbReference type="Proteomes" id="UP001059663"/>
    </source>
</evidence>
<protein>
    <submittedName>
        <fullName evidence="1">Nitrilase</fullName>
    </submittedName>
</protein>
<organism evidence="1 2">
    <name type="scientific">Janibacter limosus</name>
    <dbReference type="NCBI Taxonomy" id="53458"/>
    <lineage>
        <taxon>Bacteria</taxon>
        <taxon>Bacillati</taxon>
        <taxon>Actinomycetota</taxon>
        <taxon>Actinomycetes</taxon>
        <taxon>Micrococcales</taxon>
        <taxon>Intrasporangiaceae</taxon>
        <taxon>Janibacter</taxon>
    </lineage>
</organism>
<proteinExistence type="predicted"/>
<dbReference type="EMBL" id="CP087977">
    <property type="protein sequence ID" value="UUZ45663.1"/>
    <property type="molecule type" value="Genomic_DNA"/>
</dbReference>
<gene>
    <name evidence="1" type="ORF">LP422_06390</name>
</gene>
<dbReference type="Proteomes" id="UP001059663">
    <property type="component" value="Chromosome"/>
</dbReference>
<evidence type="ECO:0000313" key="1">
    <source>
        <dbReference type="EMBL" id="UUZ45663.1"/>
    </source>
</evidence>
<reference evidence="1" key="1">
    <citation type="submission" date="2021-11" db="EMBL/GenBank/DDBJ databases">
        <title>Study of the species diversity of bacterial strains isolated from a unique natural object - Shulgan-Tash cave (Bashkiria).</title>
        <authorList>
            <person name="Sazanova A.L."/>
            <person name="Chirak E.R."/>
            <person name="Safronova V.I."/>
        </authorList>
    </citation>
    <scope>NUCLEOTIDE SEQUENCE</scope>
    <source>
        <strain evidence="1">P1</strain>
    </source>
</reference>